<dbReference type="Pfam" id="PF21530">
    <property type="entry name" value="Pif1_2B_dom"/>
    <property type="match status" value="1"/>
</dbReference>
<accession>A0AAD3D262</accession>
<dbReference type="InterPro" id="IPR025476">
    <property type="entry name" value="Helitron_helicase-like"/>
</dbReference>
<dbReference type="PANTHER" id="PTHR47642">
    <property type="entry name" value="ATP-DEPENDENT DNA HELICASE"/>
    <property type="match status" value="1"/>
</dbReference>
<feature type="domain" description="DNA helicase Pif1-like 2B" evidence="2">
    <location>
        <begin position="1043"/>
        <end position="1075"/>
    </location>
</feature>
<dbReference type="AlphaFoldDB" id="A0AAD3D262"/>
<reference evidence="3 4" key="1">
    <citation type="journal article" date="2021" name="Sci. Rep.">
        <title>The genome of the diatom Chaetoceros tenuissimus carries an ancient integrated fragment of an extant virus.</title>
        <authorList>
            <person name="Hongo Y."/>
            <person name="Kimura K."/>
            <person name="Takaki Y."/>
            <person name="Yoshida Y."/>
            <person name="Baba S."/>
            <person name="Kobayashi G."/>
            <person name="Nagasaki K."/>
            <person name="Hano T."/>
            <person name="Tomaru Y."/>
        </authorList>
    </citation>
    <scope>NUCLEOTIDE SEQUENCE [LARGE SCALE GENOMIC DNA]</scope>
    <source>
        <strain evidence="3 4">NIES-3715</strain>
    </source>
</reference>
<comment type="caution">
    <text evidence="3">The sequence shown here is derived from an EMBL/GenBank/DDBJ whole genome shotgun (WGS) entry which is preliminary data.</text>
</comment>
<dbReference type="InterPro" id="IPR051055">
    <property type="entry name" value="PIF1_helicase"/>
</dbReference>
<dbReference type="InterPro" id="IPR049163">
    <property type="entry name" value="Pif1-like_2B_dom"/>
</dbReference>
<dbReference type="EMBL" id="BLLK01000051">
    <property type="protein sequence ID" value="GFH56393.1"/>
    <property type="molecule type" value="Genomic_DNA"/>
</dbReference>
<evidence type="ECO:0000259" key="1">
    <source>
        <dbReference type="Pfam" id="PF14214"/>
    </source>
</evidence>
<sequence length="1125" mass="128578">MDEDEINTIINHGGQDLQTLLSSMQVFNANINGSPQYLYNKKNLLKCMIEQEGAPSVWFTMSMADNHWEDLHKCMNRDAKGNATPFPTFNSLEEEASWKRKCVLENPHIVDAYFYDRVHTLFDTIFGNTGIKLSWLWFCIEYQGRGAPHVHGCLRFKNDPDLTKLGSNVFKGRLASIVLHNIWQADRNDYFDDYDTELDQFVKVKEMKEVGLLREPHLYTNEEIAKMKMEVQEGIRSQQIILAYQEYFITTMNMKPPSDSNSDDRDKATIFGPKTSTVHHPSAINPASVIDNQDALKELYCNSCNAQSRHKHQAYCDGNHKKREIEKAKFERREAGAKDPATIPVDCRFDFPFELQSKSRVVVEQKKGKGGDLITRLRIVSKRNDKWINSHMQAVMEIWGANMDWQLVLDLGLVLNYMTKYVTKSDMSNNRAVHQLVKSVYRDTVTRQGPSTATFLRRSMGKLLGERIMSKQEKCHLMLGIPIVHSTHQMINVNLKNDKRRLVAEDENPDSSSNDDNANSTDPQVLMTLIDAYAVRNDFTKWKSEEDFRMEEDNLEDMSLLDFCRNFKVGQKGQLRNKICTNSKNIVVNFYPTPSKTTEQTEYCKNMLMRFKPWEGEVEDAWNHKEEDADIRGLWTTFLESFGDSPPNFLQNAIAVHEKNHEREEASQRLEFDTESFHSLDSQEDDNGDDLVAANTHVPLAQDDDDDIDMGVEWDKDHDWTTPNVDFELQNADVYKQHLTSIQDDAVAYEQNAVQYSQLNAKQKLAHDMILTACRNKEQGIVSSTDGGDGIGRLQLLLGKGGTGKSFNLDAVIESVSNELNWTHENYSKHGTTGIASTNIGGSTLQNWKSGLGFRDETFQPLSPNTLKRFQEVWKDRKMIIIDEFSFVEAERITLPQLPPVKGKCLWDPKPRASSNDESGYRCYKEFQTAIKLTESNRLDKGDADAVWYDAFLERLRNGKNTDDDWDCITNLASRHTLGFTRWRRRGFHGDDVIHLYTTNKEVSNRNLECLKKKQKPIVRMNSVNTGKGKQATPNKAGGLVSTLYLCEGAKVLLTKNIAQQVGLCNGSTGKVVAFVYENDKPPPNLPEYVIVDFGDSYKGRPFFGDDPDKAGWVPIFPETHEWQS</sequence>
<dbReference type="InterPro" id="IPR027417">
    <property type="entry name" value="P-loop_NTPase"/>
</dbReference>
<feature type="domain" description="Helitron helicase-like" evidence="1">
    <location>
        <begin position="7"/>
        <end position="152"/>
    </location>
</feature>
<dbReference type="Gene3D" id="3.40.50.300">
    <property type="entry name" value="P-loop containing nucleotide triphosphate hydrolases"/>
    <property type="match status" value="1"/>
</dbReference>
<evidence type="ECO:0008006" key="5">
    <source>
        <dbReference type="Google" id="ProtNLM"/>
    </source>
</evidence>
<dbReference type="Pfam" id="PF14214">
    <property type="entry name" value="Helitron_like_N"/>
    <property type="match status" value="1"/>
</dbReference>
<evidence type="ECO:0000313" key="3">
    <source>
        <dbReference type="EMBL" id="GFH56393.1"/>
    </source>
</evidence>
<name>A0AAD3D262_9STRA</name>
<protein>
    <recommendedName>
        <fullName evidence="5">DNA helicase</fullName>
    </recommendedName>
</protein>
<dbReference type="Proteomes" id="UP001054902">
    <property type="component" value="Unassembled WGS sequence"/>
</dbReference>
<evidence type="ECO:0000313" key="4">
    <source>
        <dbReference type="Proteomes" id="UP001054902"/>
    </source>
</evidence>
<proteinExistence type="predicted"/>
<keyword evidence="4" id="KW-1185">Reference proteome</keyword>
<organism evidence="3 4">
    <name type="scientific">Chaetoceros tenuissimus</name>
    <dbReference type="NCBI Taxonomy" id="426638"/>
    <lineage>
        <taxon>Eukaryota</taxon>
        <taxon>Sar</taxon>
        <taxon>Stramenopiles</taxon>
        <taxon>Ochrophyta</taxon>
        <taxon>Bacillariophyta</taxon>
        <taxon>Coscinodiscophyceae</taxon>
        <taxon>Chaetocerotophycidae</taxon>
        <taxon>Chaetocerotales</taxon>
        <taxon>Chaetocerotaceae</taxon>
        <taxon>Chaetoceros</taxon>
    </lineage>
</organism>
<evidence type="ECO:0000259" key="2">
    <source>
        <dbReference type="Pfam" id="PF21530"/>
    </source>
</evidence>
<gene>
    <name evidence="3" type="ORF">CTEN210_12869</name>
</gene>